<dbReference type="EMBL" id="BLAH01000202">
    <property type="protein sequence ID" value="GES40560.1"/>
    <property type="molecule type" value="Genomic_DNA"/>
</dbReference>
<evidence type="ECO:0000313" key="1">
    <source>
        <dbReference type="EMBL" id="GES40560.1"/>
    </source>
</evidence>
<accession>A0ABQ0YVL5</accession>
<dbReference type="RefSeq" id="WP_043799499.1">
    <property type="nucleotide sequence ID" value="NZ_BAAAYP010000018.1"/>
</dbReference>
<gene>
    <name evidence="1" type="ORF">RAJCM14343_5850</name>
</gene>
<evidence type="ECO:0000313" key="2">
    <source>
        <dbReference type="Proteomes" id="UP000325466"/>
    </source>
</evidence>
<comment type="caution">
    <text evidence="1">The sequence shown here is derived from an EMBL/GenBank/DDBJ whole genome shotgun (WGS) entry which is preliminary data.</text>
</comment>
<proteinExistence type="predicted"/>
<name>A0ABQ0YVL5_9NOCA</name>
<reference evidence="1 2" key="1">
    <citation type="journal article" date="2018" name="Biodegradation">
        <title>1,4-Dioxane degradation characteristics of Rhodococcus aetherivorans JCM 14343.</title>
        <authorList>
            <person name="Inoue D."/>
            <person name="Tsunoda T."/>
            <person name="Yamamoto N."/>
            <person name="Ike M."/>
            <person name="Sei K."/>
        </authorList>
    </citation>
    <scope>NUCLEOTIDE SEQUENCE [LARGE SCALE GENOMIC DNA]</scope>
    <source>
        <strain evidence="1 2">JCM 14343</strain>
    </source>
</reference>
<organism evidence="1 2">
    <name type="scientific">Rhodococcus aetherivorans</name>
    <dbReference type="NCBI Taxonomy" id="191292"/>
    <lineage>
        <taxon>Bacteria</taxon>
        <taxon>Bacillati</taxon>
        <taxon>Actinomycetota</taxon>
        <taxon>Actinomycetes</taxon>
        <taxon>Mycobacteriales</taxon>
        <taxon>Nocardiaceae</taxon>
        <taxon>Rhodococcus</taxon>
    </lineage>
</organism>
<keyword evidence="2" id="KW-1185">Reference proteome</keyword>
<protein>
    <submittedName>
        <fullName evidence="1">Phage protein</fullName>
    </submittedName>
</protein>
<sequence length="103" mass="11676">MTDYLYRVVVTKMPEGSTYEIALPDGEVATELTPGWAPAGWKPEGNYVEILGTTDFVWPTTNKEYRSRSTANKRADLLRRYGAECIVQRSSRITWPDVEEDAS</sequence>
<dbReference type="Proteomes" id="UP000325466">
    <property type="component" value="Unassembled WGS sequence"/>
</dbReference>